<organism evidence="2 3">
    <name type="scientific">Tenacibaculum pelagium</name>
    <dbReference type="NCBI Taxonomy" id="2759527"/>
    <lineage>
        <taxon>Bacteria</taxon>
        <taxon>Pseudomonadati</taxon>
        <taxon>Bacteroidota</taxon>
        <taxon>Flavobacteriia</taxon>
        <taxon>Flavobacteriales</taxon>
        <taxon>Flavobacteriaceae</taxon>
        <taxon>Tenacibaculum</taxon>
    </lineage>
</organism>
<gene>
    <name evidence="2" type="ORF">H3Z83_09600</name>
</gene>
<evidence type="ECO:0000313" key="2">
    <source>
        <dbReference type="EMBL" id="MBA6156768.1"/>
    </source>
</evidence>
<feature type="transmembrane region" description="Helical" evidence="1">
    <location>
        <begin position="202"/>
        <end position="219"/>
    </location>
</feature>
<keyword evidence="1" id="KW-0812">Transmembrane</keyword>
<evidence type="ECO:0000313" key="3">
    <source>
        <dbReference type="Proteomes" id="UP000563906"/>
    </source>
</evidence>
<dbReference type="Pfam" id="PF00805">
    <property type="entry name" value="Pentapeptide"/>
    <property type="match status" value="1"/>
</dbReference>
<dbReference type="RefSeq" id="WP_182125271.1">
    <property type="nucleotide sequence ID" value="NZ_JACGLS010000004.1"/>
</dbReference>
<dbReference type="InterPro" id="IPR001646">
    <property type="entry name" value="5peptide_repeat"/>
</dbReference>
<dbReference type="AlphaFoldDB" id="A0A839AQZ4"/>
<dbReference type="SUPFAM" id="SSF141571">
    <property type="entry name" value="Pentapeptide repeat-like"/>
    <property type="match status" value="1"/>
</dbReference>
<accession>A0A839AQZ4</accession>
<comment type="caution">
    <text evidence="2">The sequence shown here is derived from an EMBL/GenBank/DDBJ whole genome shotgun (WGS) entry which is preliminary data.</text>
</comment>
<evidence type="ECO:0000256" key="1">
    <source>
        <dbReference type="SAM" id="Phobius"/>
    </source>
</evidence>
<sequence length="300" mass="35566">MLKNFFQLNEPNTEITSQEDFEGQLAISKHLTNILYRPDVFKSNFENTKLKILNTSFTNVSFTKTELSKVYFDKCNFKDCLFIGTNIIDCEFHNCTFQNVNTHKIKINNTYINPSCFEKNLNDFNKANICTHLFQQLLNNSKDYEQSKFARNAQYNFEKWKTRNIYKQCFLDNEPKVSFWKFLRDYPINWIFKWTFGFGLRLRNFIITFSILFSFFFYQNSNNWSSYKFVNKSRKIEGFSIDSTNFTSNLYYTLEATTKLVDSQLQPTSSIGMNWLLVQSILGFVLLSALVTIIINRFVK</sequence>
<keyword evidence="3" id="KW-1185">Reference proteome</keyword>
<proteinExistence type="predicted"/>
<keyword evidence="1" id="KW-0472">Membrane</keyword>
<protein>
    <submittedName>
        <fullName evidence="2">Pentapeptide repeat-containing protein</fullName>
    </submittedName>
</protein>
<feature type="transmembrane region" description="Helical" evidence="1">
    <location>
        <begin position="275"/>
        <end position="295"/>
    </location>
</feature>
<dbReference type="Proteomes" id="UP000563906">
    <property type="component" value="Unassembled WGS sequence"/>
</dbReference>
<dbReference type="EMBL" id="JACGLS010000004">
    <property type="protein sequence ID" value="MBA6156768.1"/>
    <property type="molecule type" value="Genomic_DNA"/>
</dbReference>
<name>A0A839AQZ4_9FLAO</name>
<dbReference type="Gene3D" id="2.160.20.80">
    <property type="entry name" value="E3 ubiquitin-protein ligase SopA"/>
    <property type="match status" value="1"/>
</dbReference>
<reference evidence="2 3" key="1">
    <citation type="submission" date="2020-07" db="EMBL/GenBank/DDBJ databases">
        <title>Bacterium isolated from marine sediment.</title>
        <authorList>
            <person name="Shang D."/>
            <person name="Du Z.-J."/>
        </authorList>
    </citation>
    <scope>NUCLEOTIDE SEQUENCE [LARGE SCALE GENOMIC DNA]</scope>
    <source>
        <strain evidence="2 3">S7007</strain>
    </source>
</reference>
<keyword evidence="1" id="KW-1133">Transmembrane helix</keyword>